<evidence type="ECO:0000256" key="1">
    <source>
        <dbReference type="ARBA" id="ARBA00022574"/>
    </source>
</evidence>
<dbReference type="EMBL" id="CAAALY010013799">
    <property type="protein sequence ID" value="VEL12110.1"/>
    <property type="molecule type" value="Genomic_DNA"/>
</dbReference>
<evidence type="ECO:0000313" key="3">
    <source>
        <dbReference type="EMBL" id="VEL12110.1"/>
    </source>
</evidence>
<organism evidence="3 4">
    <name type="scientific">Protopolystoma xenopodis</name>
    <dbReference type="NCBI Taxonomy" id="117903"/>
    <lineage>
        <taxon>Eukaryota</taxon>
        <taxon>Metazoa</taxon>
        <taxon>Spiralia</taxon>
        <taxon>Lophotrochozoa</taxon>
        <taxon>Platyhelminthes</taxon>
        <taxon>Monogenea</taxon>
        <taxon>Polyopisthocotylea</taxon>
        <taxon>Polystomatidea</taxon>
        <taxon>Polystomatidae</taxon>
        <taxon>Protopolystoma</taxon>
    </lineage>
</organism>
<evidence type="ECO:0008006" key="5">
    <source>
        <dbReference type="Google" id="ProtNLM"/>
    </source>
</evidence>
<feature type="compositionally biased region" description="Low complexity" evidence="2">
    <location>
        <begin position="54"/>
        <end position="69"/>
    </location>
</feature>
<dbReference type="PANTHER" id="PTHR46108:SF4">
    <property type="entry name" value="BLUE CHEESE"/>
    <property type="match status" value="1"/>
</dbReference>
<reference evidence="3" key="1">
    <citation type="submission" date="2018-11" db="EMBL/GenBank/DDBJ databases">
        <authorList>
            <consortium name="Pathogen Informatics"/>
        </authorList>
    </citation>
    <scope>NUCLEOTIDE SEQUENCE</scope>
</reference>
<comment type="caution">
    <text evidence="3">The sequence shown here is derived from an EMBL/GenBank/DDBJ whole genome shotgun (WGS) entry which is preliminary data.</text>
</comment>
<evidence type="ECO:0000313" key="4">
    <source>
        <dbReference type="Proteomes" id="UP000784294"/>
    </source>
</evidence>
<keyword evidence="1" id="KW-0853">WD repeat</keyword>
<dbReference type="InterPro" id="IPR051944">
    <property type="entry name" value="BEACH_domain_protein"/>
</dbReference>
<dbReference type="OrthoDB" id="10018316at2759"/>
<proteinExistence type="predicted"/>
<name>A0A3S5CJ03_9PLAT</name>
<dbReference type="Proteomes" id="UP000784294">
    <property type="component" value="Unassembled WGS sequence"/>
</dbReference>
<sequence length="212" mass="22438">MFLKAKLPTLNDREAQSSVNPQEGLTVHQRPPISSRKKSGHLGRNTSLSGPGRPAAVLPSAAASPSSCGMSSTVGAVSEDSGCAEDQQLASHVAVLRLLEPGERLNVMYRCARIAGLDVHEGLLLFGRACFYLIDGYTLVNTREIVEIDALPSGVVHEPILPCISQLSTASTGSSAIPNTDEFVPGRGAMTWNTSSLRASRRWGASQVSGKQ</sequence>
<feature type="region of interest" description="Disordered" evidence="2">
    <location>
        <begin position="1"/>
        <end position="69"/>
    </location>
</feature>
<gene>
    <name evidence="3" type="ORF">PXEA_LOCUS5550</name>
</gene>
<accession>A0A3S5CJ03</accession>
<protein>
    <recommendedName>
        <fullName evidence="5">BEACH-type PH domain-containing protein</fullName>
    </recommendedName>
</protein>
<dbReference type="AlphaFoldDB" id="A0A3S5CJ03"/>
<keyword evidence="4" id="KW-1185">Reference proteome</keyword>
<evidence type="ECO:0000256" key="2">
    <source>
        <dbReference type="SAM" id="MobiDB-lite"/>
    </source>
</evidence>
<dbReference type="PANTHER" id="PTHR46108">
    <property type="entry name" value="BLUE CHEESE"/>
    <property type="match status" value="1"/>
</dbReference>